<evidence type="ECO:0000313" key="4">
    <source>
        <dbReference type="Proteomes" id="UP001370490"/>
    </source>
</evidence>
<dbReference type="Proteomes" id="UP001370490">
    <property type="component" value="Unassembled WGS sequence"/>
</dbReference>
<keyword evidence="2" id="KW-0808">Transferase</keyword>
<dbReference type="AlphaFoldDB" id="A0AAN8VXA4"/>
<gene>
    <name evidence="3" type="ORF">RJ641_027356</name>
</gene>
<evidence type="ECO:0000256" key="1">
    <source>
        <dbReference type="ARBA" id="ARBA00005985"/>
    </source>
</evidence>
<sequence length="96" mass="10646">MSHAACTQVGDAESKPLWNKISEFKHALWQFSRPHTLRGTALASVALASRALIENSNLIKWSLFFKAFSGLCVLICGNSYIVGINQVYDIGIDKYL</sequence>
<organism evidence="3 4">
    <name type="scientific">Dillenia turbinata</name>
    <dbReference type="NCBI Taxonomy" id="194707"/>
    <lineage>
        <taxon>Eukaryota</taxon>
        <taxon>Viridiplantae</taxon>
        <taxon>Streptophyta</taxon>
        <taxon>Embryophyta</taxon>
        <taxon>Tracheophyta</taxon>
        <taxon>Spermatophyta</taxon>
        <taxon>Magnoliopsida</taxon>
        <taxon>eudicotyledons</taxon>
        <taxon>Gunneridae</taxon>
        <taxon>Pentapetalae</taxon>
        <taxon>Dilleniales</taxon>
        <taxon>Dilleniaceae</taxon>
        <taxon>Dillenia</taxon>
    </lineage>
</organism>
<evidence type="ECO:0000256" key="2">
    <source>
        <dbReference type="ARBA" id="ARBA00022679"/>
    </source>
</evidence>
<dbReference type="GO" id="GO:0016740">
    <property type="term" value="F:transferase activity"/>
    <property type="evidence" value="ECO:0007669"/>
    <property type="project" value="UniProtKB-KW"/>
</dbReference>
<keyword evidence="4" id="KW-1185">Reference proteome</keyword>
<dbReference type="PANTHER" id="PTHR43009:SF10">
    <property type="entry name" value="HOMOGENTISATE SOLANESYLTRANSFERASE, CHLOROPLASTIC"/>
    <property type="match status" value="1"/>
</dbReference>
<name>A0AAN8VXA4_9MAGN</name>
<evidence type="ECO:0000313" key="3">
    <source>
        <dbReference type="EMBL" id="KAK6941979.1"/>
    </source>
</evidence>
<accession>A0AAN8VXA4</accession>
<dbReference type="EMBL" id="JBAMMX010000004">
    <property type="protein sequence ID" value="KAK6941979.1"/>
    <property type="molecule type" value="Genomic_DNA"/>
</dbReference>
<comment type="caution">
    <text evidence="3">The sequence shown here is derived from an EMBL/GenBank/DDBJ whole genome shotgun (WGS) entry which is preliminary data.</text>
</comment>
<comment type="similarity">
    <text evidence="1">Belongs to the UbiA prenyltransferase family.</text>
</comment>
<dbReference type="PANTHER" id="PTHR43009">
    <property type="entry name" value="HOMOGENTISATE SOLANESYLTRANSFERASE, CHLOROPLASTIC"/>
    <property type="match status" value="1"/>
</dbReference>
<reference evidence="3 4" key="1">
    <citation type="submission" date="2023-12" db="EMBL/GenBank/DDBJ databases">
        <title>A high-quality genome assembly for Dillenia turbinata (Dilleniales).</title>
        <authorList>
            <person name="Chanderbali A."/>
        </authorList>
    </citation>
    <scope>NUCLEOTIDE SEQUENCE [LARGE SCALE GENOMIC DNA]</scope>
    <source>
        <strain evidence="3">LSX21</strain>
        <tissue evidence="3">Leaf</tissue>
    </source>
</reference>
<proteinExistence type="inferred from homology"/>
<protein>
    <submittedName>
        <fullName evidence="3">Uncharacterized protein</fullName>
    </submittedName>
</protein>